<dbReference type="PANTHER" id="PTHR10720:SF0">
    <property type="entry name" value="HEME OXYGENASE"/>
    <property type="match status" value="1"/>
</dbReference>
<protein>
    <recommendedName>
        <fullName evidence="8">Heme oxygenase</fullName>
    </recommendedName>
</protein>
<feature type="binding site" evidence="4">
    <location>
        <position position="197"/>
    </location>
    <ligand>
        <name>heme b</name>
        <dbReference type="ChEBI" id="CHEBI:60344"/>
    </ligand>
</feature>
<dbReference type="Gene3D" id="1.20.910.10">
    <property type="entry name" value="Heme oxygenase-like"/>
    <property type="match status" value="1"/>
</dbReference>
<dbReference type="OrthoDB" id="652091at2759"/>
<evidence type="ECO:0000313" key="7">
    <source>
        <dbReference type="Proteomes" id="UP000467700"/>
    </source>
</evidence>
<gene>
    <name evidence="6" type="ORF">AAE3_LOCUS5010</name>
</gene>
<dbReference type="Pfam" id="PF01126">
    <property type="entry name" value="Heme_oxygenase"/>
    <property type="match status" value="1"/>
</dbReference>
<dbReference type="GO" id="GO:0004392">
    <property type="term" value="F:heme oxygenase (decyclizing) activity"/>
    <property type="evidence" value="ECO:0007669"/>
    <property type="project" value="InterPro"/>
</dbReference>
<feature type="binding site" description="axial binding residue" evidence="5">
    <location>
        <position position="21"/>
    </location>
    <ligand>
        <name>heme b</name>
        <dbReference type="ChEBI" id="CHEBI:60344"/>
    </ligand>
    <ligandPart>
        <name>Fe</name>
        <dbReference type="ChEBI" id="CHEBI:18248"/>
    </ligandPart>
</feature>
<dbReference type="EMBL" id="CACVBS010000037">
    <property type="protein sequence ID" value="CAA7262970.1"/>
    <property type="molecule type" value="Genomic_DNA"/>
</dbReference>
<name>A0A8S0VUZ5_CYCAE</name>
<dbReference type="PRINTS" id="PR00088">
    <property type="entry name" value="HAEMOXYGNASE"/>
</dbReference>
<dbReference type="PIRSF" id="PIRSF000343">
    <property type="entry name" value="Haem_Oase"/>
    <property type="match status" value="1"/>
</dbReference>
<evidence type="ECO:0000256" key="2">
    <source>
        <dbReference type="ARBA" id="ARBA00022723"/>
    </source>
</evidence>
<dbReference type="GO" id="GO:0006788">
    <property type="term" value="P:heme oxidation"/>
    <property type="evidence" value="ECO:0007669"/>
    <property type="project" value="InterPro"/>
</dbReference>
<keyword evidence="1 4" id="KW-0349">Heme</keyword>
<organism evidence="6 7">
    <name type="scientific">Cyclocybe aegerita</name>
    <name type="common">Black poplar mushroom</name>
    <name type="synonym">Agrocybe aegerita</name>
    <dbReference type="NCBI Taxonomy" id="1973307"/>
    <lineage>
        <taxon>Eukaryota</taxon>
        <taxon>Fungi</taxon>
        <taxon>Dikarya</taxon>
        <taxon>Basidiomycota</taxon>
        <taxon>Agaricomycotina</taxon>
        <taxon>Agaricomycetes</taxon>
        <taxon>Agaricomycetidae</taxon>
        <taxon>Agaricales</taxon>
        <taxon>Agaricineae</taxon>
        <taxon>Bolbitiaceae</taxon>
        <taxon>Cyclocybe</taxon>
    </lineage>
</organism>
<proteinExistence type="predicted"/>
<dbReference type="SUPFAM" id="SSF48613">
    <property type="entry name" value="Heme oxygenase-like"/>
    <property type="match status" value="1"/>
</dbReference>
<keyword evidence="3 5" id="KW-0408">Iron</keyword>
<accession>A0A8S0VUZ5</accession>
<evidence type="ECO:0000256" key="5">
    <source>
        <dbReference type="PIRSR" id="PIRSR000343-2"/>
    </source>
</evidence>
<evidence type="ECO:0000256" key="1">
    <source>
        <dbReference type="ARBA" id="ARBA00022617"/>
    </source>
</evidence>
<evidence type="ECO:0000313" key="6">
    <source>
        <dbReference type="EMBL" id="CAA7262970.1"/>
    </source>
</evidence>
<dbReference type="CDD" id="cd19165">
    <property type="entry name" value="HemeO"/>
    <property type="match status" value="1"/>
</dbReference>
<evidence type="ECO:0008006" key="8">
    <source>
        <dbReference type="Google" id="ProtNLM"/>
    </source>
</evidence>
<keyword evidence="7" id="KW-1185">Reference proteome</keyword>
<dbReference type="InterPro" id="IPR002051">
    <property type="entry name" value="Haem_Oase"/>
</dbReference>
<sequence>MAIDYSRPLATLLREETKKVHEEAETSAGARRLLSGHLSKEDYVRFLIMLWHVYDGIERGLDRHATHPTLEPTYNPTLLARAPHLSADIAFLLETEDWKEHPIHKQLLASDPKPLFNYLRRLHEIADSPDPSPLLAHAYVRYLGDLSGGQTIRHTIAKAYGLDEAAGLGVSFYAFKELRTSKPASQGEMKRIKEWFREGMNTAGAQGPEVKASVVEEASRAFVLNTGLFSLVGDEAAEGKEESKAEASKPSSETAYSVSQVAAVIAAVCVAHFALVVGGFTGNAGYQKLVAVEGWLRNLWSSN</sequence>
<dbReference type="Proteomes" id="UP000467700">
    <property type="component" value="Unassembled WGS sequence"/>
</dbReference>
<evidence type="ECO:0000256" key="3">
    <source>
        <dbReference type="ARBA" id="ARBA00023004"/>
    </source>
</evidence>
<feature type="binding site" evidence="4">
    <location>
        <position position="139"/>
    </location>
    <ligand>
        <name>heme b</name>
        <dbReference type="ChEBI" id="CHEBI:60344"/>
    </ligand>
</feature>
<dbReference type="GO" id="GO:0046872">
    <property type="term" value="F:metal ion binding"/>
    <property type="evidence" value="ECO:0007669"/>
    <property type="project" value="UniProtKB-KW"/>
</dbReference>
<feature type="binding site" evidence="4">
    <location>
        <position position="14"/>
    </location>
    <ligand>
        <name>heme b</name>
        <dbReference type="ChEBI" id="CHEBI:60344"/>
    </ligand>
</feature>
<dbReference type="AlphaFoldDB" id="A0A8S0VUZ5"/>
<dbReference type="InterPro" id="IPR016053">
    <property type="entry name" value="Haem_Oase-like"/>
</dbReference>
<comment type="caution">
    <text evidence="6">The sequence shown here is derived from an EMBL/GenBank/DDBJ whole genome shotgun (WGS) entry which is preliminary data.</text>
</comment>
<dbReference type="InterPro" id="IPR016084">
    <property type="entry name" value="Haem_Oase-like_multi-hlx"/>
</dbReference>
<evidence type="ECO:0000256" key="4">
    <source>
        <dbReference type="PIRSR" id="PIRSR000343-1"/>
    </source>
</evidence>
<reference evidence="6 7" key="1">
    <citation type="submission" date="2020-01" db="EMBL/GenBank/DDBJ databases">
        <authorList>
            <person name="Gupta K D."/>
        </authorList>
    </citation>
    <scope>NUCLEOTIDE SEQUENCE [LARGE SCALE GENOMIC DNA]</scope>
</reference>
<keyword evidence="2 5" id="KW-0479">Metal-binding</keyword>
<dbReference type="PANTHER" id="PTHR10720">
    <property type="entry name" value="HEME OXYGENASE"/>
    <property type="match status" value="1"/>
</dbReference>